<reference evidence="1" key="1">
    <citation type="submission" date="2025-08" db="UniProtKB">
        <authorList>
            <consortium name="Ensembl"/>
        </authorList>
    </citation>
    <scope>IDENTIFICATION</scope>
</reference>
<organism evidence="1 2">
    <name type="scientific">Labrus bergylta</name>
    <name type="common">ballan wrasse</name>
    <dbReference type="NCBI Taxonomy" id="56723"/>
    <lineage>
        <taxon>Eukaryota</taxon>
        <taxon>Metazoa</taxon>
        <taxon>Chordata</taxon>
        <taxon>Craniata</taxon>
        <taxon>Vertebrata</taxon>
        <taxon>Euteleostomi</taxon>
        <taxon>Actinopterygii</taxon>
        <taxon>Neopterygii</taxon>
        <taxon>Teleostei</taxon>
        <taxon>Neoteleostei</taxon>
        <taxon>Acanthomorphata</taxon>
        <taxon>Eupercaria</taxon>
        <taxon>Labriformes</taxon>
        <taxon>Labridae</taxon>
        <taxon>Labrus</taxon>
    </lineage>
</organism>
<evidence type="ECO:0000313" key="2">
    <source>
        <dbReference type="Proteomes" id="UP000261660"/>
    </source>
</evidence>
<reference evidence="1" key="2">
    <citation type="submission" date="2025-09" db="UniProtKB">
        <authorList>
            <consortium name="Ensembl"/>
        </authorList>
    </citation>
    <scope>IDENTIFICATION</scope>
</reference>
<dbReference type="InParanoid" id="A0A3Q3GBC2"/>
<proteinExistence type="predicted"/>
<accession>A0A3Q3GBC2</accession>
<keyword evidence="2" id="KW-1185">Reference proteome</keyword>
<dbReference type="Ensembl" id="ENSLBET00000029614.1">
    <property type="protein sequence ID" value="ENSLBEP00000028273.1"/>
    <property type="gene ID" value="ENSLBEG00000021449.1"/>
</dbReference>
<name>A0A3Q3GBC2_9LABR</name>
<protein>
    <submittedName>
        <fullName evidence="1">Uncharacterized protein</fullName>
    </submittedName>
</protein>
<dbReference type="GeneTree" id="ENSGT01030000234980"/>
<evidence type="ECO:0000313" key="1">
    <source>
        <dbReference type="Ensembl" id="ENSLBEP00000028273.1"/>
    </source>
</evidence>
<dbReference type="Proteomes" id="UP000261660">
    <property type="component" value="Unplaced"/>
</dbReference>
<sequence length="93" mass="10691">MVELTRQPSRVVSLQAGPGEVGAGIQFDMNRRYTIGRQLAIIGDQLDQEWASRRPNWQPAPLHILRPAQALTRMIYRYTISVKNTSLFLVYYT</sequence>
<dbReference type="AlphaFoldDB" id="A0A3Q3GBC2"/>